<dbReference type="Gene3D" id="3.40.850.10">
    <property type="entry name" value="Kinesin motor domain"/>
    <property type="match status" value="1"/>
</dbReference>
<organism evidence="11 12">
    <name type="scientific">Paragonimus westermani</name>
    <dbReference type="NCBI Taxonomy" id="34504"/>
    <lineage>
        <taxon>Eukaryota</taxon>
        <taxon>Metazoa</taxon>
        <taxon>Spiralia</taxon>
        <taxon>Lophotrochozoa</taxon>
        <taxon>Platyhelminthes</taxon>
        <taxon>Trematoda</taxon>
        <taxon>Digenea</taxon>
        <taxon>Plagiorchiida</taxon>
        <taxon>Troglotremata</taxon>
        <taxon>Troglotrematidae</taxon>
        <taxon>Paragonimus</taxon>
    </lineage>
</organism>
<accession>A0A8T0E073</accession>
<keyword evidence="4" id="KW-0547">Nucleotide-binding</keyword>
<gene>
    <name evidence="11" type="ORF">P879_00990</name>
</gene>
<evidence type="ECO:0000256" key="4">
    <source>
        <dbReference type="ARBA" id="ARBA00022741"/>
    </source>
</evidence>
<reference evidence="11 12" key="1">
    <citation type="submission" date="2019-07" db="EMBL/GenBank/DDBJ databases">
        <title>Annotation for the trematode Paragonimus westermani.</title>
        <authorList>
            <person name="Choi Y.-J."/>
        </authorList>
    </citation>
    <scope>NUCLEOTIDE SEQUENCE [LARGE SCALE GENOMIC DNA]</scope>
    <source>
        <strain evidence="11">180907_Pwestermani</strain>
    </source>
</reference>
<comment type="subcellular location">
    <subcellularLocation>
        <location evidence="1">Cytoplasm</location>
        <location evidence="1">Cytoskeleton</location>
    </subcellularLocation>
</comment>
<keyword evidence="2" id="KW-0963">Cytoplasm</keyword>
<keyword evidence="6" id="KW-0175">Coiled coil</keyword>
<evidence type="ECO:0000256" key="3">
    <source>
        <dbReference type="ARBA" id="ARBA00022701"/>
    </source>
</evidence>
<dbReference type="GO" id="GO:0008017">
    <property type="term" value="F:microtubule binding"/>
    <property type="evidence" value="ECO:0007669"/>
    <property type="project" value="InterPro"/>
</dbReference>
<dbReference type="OrthoDB" id="3176171at2759"/>
<dbReference type="GO" id="GO:0003777">
    <property type="term" value="F:microtubule motor activity"/>
    <property type="evidence" value="ECO:0007669"/>
    <property type="project" value="InterPro"/>
</dbReference>
<keyword evidence="7" id="KW-0505">Motor protein</keyword>
<evidence type="ECO:0000256" key="7">
    <source>
        <dbReference type="ARBA" id="ARBA00023175"/>
    </source>
</evidence>
<dbReference type="GO" id="GO:0005874">
    <property type="term" value="C:microtubule"/>
    <property type="evidence" value="ECO:0007669"/>
    <property type="project" value="UniProtKB-KW"/>
</dbReference>
<sequence>MRSTCCQKPHGAKPTGKIGNTLLEYRAFDHIFETISVSQNTKFLVHASFLEIYNEEIRDLLAHDVKTKLDLKEHPDKGVYVAGLSMHKVTSVQECQVSVLLLSFPCSFL</sequence>
<dbReference type="AlphaFoldDB" id="A0A8T0E073"/>
<keyword evidence="3" id="KW-0493">Microtubule</keyword>
<dbReference type="GO" id="GO:0000278">
    <property type="term" value="P:mitotic cell cycle"/>
    <property type="evidence" value="ECO:0007669"/>
    <property type="project" value="TreeGrafter"/>
</dbReference>
<dbReference type="GO" id="GO:0005524">
    <property type="term" value="F:ATP binding"/>
    <property type="evidence" value="ECO:0007669"/>
    <property type="project" value="UniProtKB-KW"/>
</dbReference>
<dbReference type="Pfam" id="PF00225">
    <property type="entry name" value="Kinesin"/>
    <property type="match status" value="1"/>
</dbReference>
<protein>
    <recommendedName>
        <fullName evidence="10">Kinesin motor domain-containing protein</fullName>
    </recommendedName>
</protein>
<dbReference type="PANTHER" id="PTHR47968:SF76">
    <property type="entry name" value="KINESIN-LIKE PROTEIN"/>
    <property type="match status" value="1"/>
</dbReference>
<keyword evidence="8" id="KW-0206">Cytoskeleton</keyword>
<comment type="caution">
    <text evidence="9">Lacks conserved residue(s) required for the propagation of feature annotation.</text>
</comment>
<evidence type="ECO:0000256" key="2">
    <source>
        <dbReference type="ARBA" id="ARBA00022490"/>
    </source>
</evidence>
<dbReference type="GO" id="GO:0007018">
    <property type="term" value="P:microtubule-based movement"/>
    <property type="evidence" value="ECO:0007669"/>
    <property type="project" value="InterPro"/>
</dbReference>
<dbReference type="PANTHER" id="PTHR47968">
    <property type="entry name" value="CENTROMERE PROTEIN E"/>
    <property type="match status" value="1"/>
</dbReference>
<evidence type="ECO:0000256" key="5">
    <source>
        <dbReference type="ARBA" id="ARBA00022840"/>
    </source>
</evidence>
<dbReference type="InterPro" id="IPR036961">
    <property type="entry name" value="Kinesin_motor_dom_sf"/>
</dbReference>
<dbReference type="InterPro" id="IPR027640">
    <property type="entry name" value="Kinesin-like_fam"/>
</dbReference>
<feature type="domain" description="Kinesin motor" evidence="10">
    <location>
        <begin position="1"/>
        <end position="94"/>
    </location>
</feature>
<keyword evidence="12" id="KW-1185">Reference proteome</keyword>
<dbReference type="Proteomes" id="UP000699462">
    <property type="component" value="Unassembled WGS sequence"/>
</dbReference>
<evidence type="ECO:0000256" key="8">
    <source>
        <dbReference type="ARBA" id="ARBA00023212"/>
    </source>
</evidence>
<dbReference type="InterPro" id="IPR001752">
    <property type="entry name" value="Kinesin_motor_dom"/>
</dbReference>
<keyword evidence="5" id="KW-0067">ATP-binding</keyword>
<evidence type="ECO:0000256" key="1">
    <source>
        <dbReference type="ARBA" id="ARBA00004245"/>
    </source>
</evidence>
<evidence type="ECO:0000256" key="9">
    <source>
        <dbReference type="PROSITE-ProRule" id="PRU00283"/>
    </source>
</evidence>
<evidence type="ECO:0000259" key="10">
    <source>
        <dbReference type="PROSITE" id="PS50067"/>
    </source>
</evidence>
<evidence type="ECO:0000313" key="11">
    <source>
        <dbReference type="EMBL" id="KAF8572317.1"/>
    </source>
</evidence>
<comment type="similarity">
    <text evidence="9">Belongs to the TRAFAC class myosin-kinesin ATPase superfamily. Kinesin family.</text>
</comment>
<name>A0A8T0E073_9TREM</name>
<evidence type="ECO:0000256" key="6">
    <source>
        <dbReference type="ARBA" id="ARBA00023054"/>
    </source>
</evidence>
<evidence type="ECO:0000313" key="12">
    <source>
        <dbReference type="Proteomes" id="UP000699462"/>
    </source>
</evidence>
<proteinExistence type="inferred from homology"/>
<dbReference type="PROSITE" id="PS50067">
    <property type="entry name" value="KINESIN_MOTOR_2"/>
    <property type="match status" value="1"/>
</dbReference>
<dbReference type="SUPFAM" id="SSF52540">
    <property type="entry name" value="P-loop containing nucleoside triphosphate hydrolases"/>
    <property type="match status" value="1"/>
</dbReference>
<dbReference type="EMBL" id="JTDF01000081">
    <property type="protein sequence ID" value="KAF8572317.1"/>
    <property type="molecule type" value="Genomic_DNA"/>
</dbReference>
<dbReference type="InterPro" id="IPR027417">
    <property type="entry name" value="P-loop_NTPase"/>
</dbReference>
<comment type="caution">
    <text evidence="11">The sequence shown here is derived from an EMBL/GenBank/DDBJ whole genome shotgun (WGS) entry which is preliminary data.</text>
</comment>